<gene>
    <name evidence="1" type="ORF">GCM10022280_02520</name>
</gene>
<dbReference type="RefSeq" id="WP_344705580.1">
    <property type="nucleotide sequence ID" value="NZ_BAABBQ010000001.1"/>
</dbReference>
<comment type="caution">
    <text evidence="1">The sequence shown here is derived from an EMBL/GenBank/DDBJ whole genome shotgun (WGS) entry which is preliminary data.</text>
</comment>
<evidence type="ECO:0000313" key="1">
    <source>
        <dbReference type="EMBL" id="GAA4009212.1"/>
    </source>
</evidence>
<keyword evidence="2" id="KW-1185">Reference proteome</keyword>
<proteinExistence type="predicted"/>
<dbReference type="Proteomes" id="UP001500235">
    <property type="component" value="Unassembled WGS sequence"/>
</dbReference>
<organism evidence="1 2">
    <name type="scientific">Sphingomonas swuensis</name>
    <dbReference type="NCBI Taxonomy" id="977800"/>
    <lineage>
        <taxon>Bacteria</taxon>
        <taxon>Pseudomonadati</taxon>
        <taxon>Pseudomonadota</taxon>
        <taxon>Alphaproteobacteria</taxon>
        <taxon>Sphingomonadales</taxon>
        <taxon>Sphingomonadaceae</taxon>
        <taxon>Sphingomonas</taxon>
    </lineage>
</organism>
<dbReference type="EMBL" id="BAABBQ010000001">
    <property type="protein sequence ID" value="GAA4009212.1"/>
    <property type="molecule type" value="Genomic_DNA"/>
</dbReference>
<reference evidence="2" key="1">
    <citation type="journal article" date="2019" name="Int. J. Syst. Evol. Microbiol.">
        <title>The Global Catalogue of Microorganisms (GCM) 10K type strain sequencing project: providing services to taxonomists for standard genome sequencing and annotation.</title>
        <authorList>
            <consortium name="The Broad Institute Genomics Platform"/>
            <consortium name="The Broad Institute Genome Sequencing Center for Infectious Disease"/>
            <person name="Wu L."/>
            <person name="Ma J."/>
        </authorList>
    </citation>
    <scope>NUCLEOTIDE SEQUENCE [LARGE SCALE GENOMIC DNA]</scope>
    <source>
        <strain evidence="2">JCM 17563</strain>
    </source>
</reference>
<name>A0ABP7SAZ1_9SPHN</name>
<evidence type="ECO:0000313" key="2">
    <source>
        <dbReference type="Proteomes" id="UP001500235"/>
    </source>
</evidence>
<accession>A0ABP7SAZ1</accession>
<protein>
    <submittedName>
        <fullName evidence="1">Uncharacterized protein</fullName>
    </submittedName>
</protein>
<sequence length="97" mass="10191">MGDSLRDLQVRLLDLKSRAARLSPLDIHARMDEIRAEADRGGYDALEGLARLSSQLALLPGCRVATGACLDHAGDALAAASAAERQAVLAAVALRLN</sequence>